<evidence type="ECO:0000313" key="1">
    <source>
        <dbReference type="EMBL" id="MPC17630.1"/>
    </source>
</evidence>
<evidence type="ECO:0000313" key="2">
    <source>
        <dbReference type="Proteomes" id="UP000324222"/>
    </source>
</evidence>
<protein>
    <submittedName>
        <fullName evidence="1">Uncharacterized protein</fullName>
    </submittedName>
</protein>
<dbReference type="EMBL" id="VSRR010000607">
    <property type="protein sequence ID" value="MPC17630.1"/>
    <property type="molecule type" value="Genomic_DNA"/>
</dbReference>
<name>A0A5B7D8I7_PORTR</name>
<proteinExistence type="predicted"/>
<accession>A0A5B7D8I7</accession>
<reference evidence="1 2" key="1">
    <citation type="submission" date="2019-05" db="EMBL/GenBank/DDBJ databases">
        <title>Another draft genome of Portunus trituberculatus and its Hox gene families provides insights of decapod evolution.</title>
        <authorList>
            <person name="Jeong J.-H."/>
            <person name="Song I."/>
            <person name="Kim S."/>
            <person name="Choi T."/>
            <person name="Kim D."/>
            <person name="Ryu S."/>
            <person name="Kim W."/>
        </authorList>
    </citation>
    <scope>NUCLEOTIDE SEQUENCE [LARGE SCALE GENOMIC DNA]</scope>
    <source>
        <tissue evidence="1">Muscle</tissue>
    </source>
</reference>
<keyword evidence="2" id="KW-1185">Reference proteome</keyword>
<organism evidence="1 2">
    <name type="scientific">Portunus trituberculatus</name>
    <name type="common">Swimming crab</name>
    <name type="synonym">Neptunus trituberculatus</name>
    <dbReference type="NCBI Taxonomy" id="210409"/>
    <lineage>
        <taxon>Eukaryota</taxon>
        <taxon>Metazoa</taxon>
        <taxon>Ecdysozoa</taxon>
        <taxon>Arthropoda</taxon>
        <taxon>Crustacea</taxon>
        <taxon>Multicrustacea</taxon>
        <taxon>Malacostraca</taxon>
        <taxon>Eumalacostraca</taxon>
        <taxon>Eucarida</taxon>
        <taxon>Decapoda</taxon>
        <taxon>Pleocyemata</taxon>
        <taxon>Brachyura</taxon>
        <taxon>Eubrachyura</taxon>
        <taxon>Portunoidea</taxon>
        <taxon>Portunidae</taxon>
        <taxon>Portuninae</taxon>
        <taxon>Portunus</taxon>
    </lineage>
</organism>
<comment type="caution">
    <text evidence="1">The sequence shown here is derived from an EMBL/GenBank/DDBJ whole genome shotgun (WGS) entry which is preliminary data.</text>
</comment>
<dbReference type="Proteomes" id="UP000324222">
    <property type="component" value="Unassembled WGS sequence"/>
</dbReference>
<gene>
    <name evidence="1" type="ORF">E2C01_010494</name>
</gene>
<sequence>MTLPATAVHFLPPYLHSVWRCAPRPGNISAEEKGKAVLVGKIEQKIVPVKEQHGVSWVGLMLGLETHGGKL</sequence>
<dbReference type="OrthoDB" id="277011at2759"/>
<dbReference type="AlphaFoldDB" id="A0A5B7D8I7"/>